<comment type="caution">
    <text evidence="5">The sequence shown here is derived from an EMBL/GenBank/DDBJ whole genome shotgun (WGS) entry which is preliminary data.</text>
</comment>
<dbReference type="EMBL" id="JASNVP010000005">
    <property type="protein sequence ID" value="MDK4326147.1"/>
    <property type="molecule type" value="Genomic_DNA"/>
</dbReference>
<dbReference type="SUPFAM" id="SSF51735">
    <property type="entry name" value="NAD(P)-binding Rossmann-fold domains"/>
    <property type="match status" value="1"/>
</dbReference>
<dbReference type="GO" id="GO:0016491">
    <property type="term" value="F:oxidoreductase activity"/>
    <property type="evidence" value="ECO:0007669"/>
    <property type="project" value="UniProtKB-KW"/>
</dbReference>
<dbReference type="AlphaFoldDB" id="A0AAP4BZH4"/>
<evidence type="ECO:0000313" key="5">
    <source>
        <dbReference type="EMBL" id="MDK4326147.1"/>
    </source>
</evidence>
<sequence length="278" mass="30158">MSPAQNKSTNPQTATSNSPTRATPRSIFVSGGATGIGKAVAKKFLDAGWVVGAYDIDDERLQQFQSEYPQLIIGHLDVTDAAQWEDALADFTAHTDGTLTVLDNNAGVIGFGDITEQDPDLIAAQVSINCTGVTLGARAAHQYLKKTPGAHLVNMGSASSIYGQPHIVPYSASKFYVQGFSQALDLEWENDDIRVVNIMPLWAKTKLSSGDAQSIKRLGVHLTPEQVADKIWQAVHPSHGLIRRRIMYSVGLPSLLLRYAARFAPSIAVRFMNKLIAQ</sequence>
<evidence type="ECO:0000256" key="4">
    <source>
        <dbReference type="SAM" id="MobiDB-lite"/>
    </source>
</evidence>
<evidence type="ECO:0000256" key="3">
    <source>
        <dbReference type="RuleBase" id="RU000363"/>
    </source>
</evidence>
<name>A0AAP4BZH4_9CORY</name>
<organism evidence="5 6">
    <name type="scientific">Corynebacterium propinquum</name>
    <dbReference type="NCBI Taxonomy" id="43769"/>
    <lineage>
        <taxon>Bacteria</taxon>
        <taxon>Bacillati</taxon>
        <taxon>Actinomycetota</taxon>
        <taxon>Actinomycetes</taxon>
        <taxon>Mycobacteriales</taxon>
        <taxon>Corynebacteriaceae</taxon>
        <taxon>Corynebacterium</taxon>
    </lineage>
</organism>
<comment type="similarity">
    <text evidence="1 3">Belongs to the short-chain dehydrogenases/reductases (SDR) family.</text>
</comment>
<reference evidence="5" key="1">
    <citation type="submission" date="2023-05" db="EMBL/GenBank/DDBJ databases">
        <title>Metabolic capabilities are highly conserved among human nasal-associated Corynebacterium species in pangenomic analyses.</title>
        <authorList>
            <person name="Tran T.H."/>
            <person name="Roberts A.Q."/>
            <person name="Escapa I.F."/>
            <person name="Gao W."/>
            <person name="Conlan S."/>
            <person name="Kong H."/>
            <person name="Segre J.A."/>
            <person name="Kelly M.S."/>
            <person name="Lemon K.P."/>
        </authorList>
    </citation>
    <scope>NUCLEOTIDE SEQUENCE</scope>
    <source>
        <strain evidence="5">KPL2654</strain>
    </source>
</reference>
<dbReference type="Pfam" id="PF00106">
    <property type="entry name" value="adh_short"/>
    <property type="match status" value="1"/>
</dbReference>
<keyword evidence="2" id="KW-0560">Oxidoreductase</keyword>
<evidence type="ECO:0000256" key="1">
    <source>
        <dbReference type="ARBA" id="ARBA00006484"/>
    </source>
</evidence>
<dbReference type="NCBIfam" id="NF006123">
    <property type="entry name" value="PRK08267.1"/>
    <property type="match status" value="1"/>
</dbReference>
<dbReference type="PANTHER" id="PTHR44196:SF1">
    <property type="entry name" value="DEHYDROGENASE_REDUCTASE SDR FAMILY MEMBER 7B"/>
    <property type="match status" value="1"/>
</dbReference>
<proteinExistence type="inferred from homology"/>
<dbReference type="PRINTS" id="PR00080">
    <property type="entry name" value="SDRFAMILY"/>
</dbReference>
<protein>
    <submittedName>
        <fullName evidence="5">SDR family oxidoreductase</fullName>
    </submittedName>
</protein>
<accession>A0AAP4BZH4</accession>
<dbReference type="PANTHER" id="PTHR44196">
    <property type="entry name" value="DEHYDROGENASE/REDUCTASE SDR FAMILY MEMBER 7B"/>
    <property type="match status" value="1"/>
</dbReference>
<feature type="region of interest" description="Disordered" evidence="4">
    <location>
        <begin position="1"/>
        <end position="26"/>
    </location>
</feature>
<dbReference type="PRINTS" id="PR00081">
    <property type="entry name" value="GDHRDH"/>
</dbReference>
<evidence type="ECO:0000256" key="2">
    <source>
        <dbReference type="ARBA" id="ARBA00023002"/>
    </source>
</evidence>
<dbReference type="InterPro" id="IPR036291">
    <property type="entry name" value="NAD(P)-bd_dom_sf"/>
</dbReference>
<dbReference type="InterPro" id="IPR002347">
    <property type="entry name" value="SDR_fam"/>
</dbReference>
<gene>
    <name evidence="5" type="ORF">QPX54_06420</name>
</gene>
<dbReference type="Proteomes" id="UP001226160">
    <property type="component" value="Unassembled WGS sequence"/>
</dbReference>
<dbReference type="RefSeq" id="WP_239211004.1">
    <property type="nucleotide sequence ID" value="NZ_CP100361.1"/>
</dbReference>
<dbReference type="GO" id="GO:0016020">
    <property type="term" value="C:membrane"/>
    <property type="evidence" value="ECO:0007669"/>
    <property type="project" value="TreeGrafter"/>
</dbReference>
<feature type="compositionally biased region" description="Polar residues" evidence="4">
    <location>
        <begin position="1"/>
        <end position="23"/>
    </location>
</feature>
<dbReference type="Gene3D" id="3.40.50.720">
    <property type="entry name" value="NAD(P)-binding Rossmann-like Domain"/>
    <property type="match status" value="1"/>
</dbReference>
<evidence type="ECO:0000313" key="6">
    <source>
        <dbReference type="Proteomes" id="UP001226160"/>
    </source>
</evidence>